<dbReference type="Proteomes" id="UP000226431">
    <property type="component" value="Unassembled WGS sequence"/>
</dbReference>
<sequence>MLVRITGALGRERKRQDFFHGHEPVDQRREAPPRDGLPGPRGASNQSPERTLAKPAQGTDDELIRFFSSCLGEESDMTVSA</sequence>
<feature type="compositionally biased region" description="Basic and acidic residues" evidence="1">
    <location>
        <begin position="10"/>
        <end position="33"/>
    </location>
</feature>
<feature type="region of interest" description="Disordered" evidence="1">
    <location>
        <begin position="1"/>
        <end position="60"/>
    </location>
</feature>
<reference evidence="2 3" key="1">
    <citation type="submission" date="2017-06" db="EMBL/GenBank/DDBJ databases">
        <title>Ant-infecting Ophiocordyceps genomes reveal a high diversity of potential behavioral manipulation genes and a possible major role for enterotoxins.</title>
        <authorList>
            <person name="De Bekker C."/>
            <person name="Evans H.C."/>
            <person name="Brachmann A."/>
            <person name="Hughes D.P."/>
        </authorList>
    </citation>
    <scope>NUCLEOTIDE SEQUENCE [LARGE SCALE GENOMIC DNA]</scope>
    <source>
        <strain evidence="2 3">Map16</strain>
    </source>
</reference>
<name>A0A2C5Z6B7_9HYPO</name>
<keyword evidence="3" id="KW-1185">Reference proteome</keyword>
<organism evidence="2 3">
    <name type="scientific">Ophiocordyceps camponoti-rufipedis</name>
    <dbReference type="NCBI Taxonomy" id="2004952"/>
    <lineage>
        <taxon>Eukaryota</taxon>
        <taxon>Fungi</taxon>
        <taxon>Dikarya</taxon>
        <taxon>Ascomycota</taxon>
        <taxon>Pezizomycotina</taxon>
        <taxon>Sordariomycetes</taxon>
        <taxon>Hypocreomycetidae</taxon>
        <taxon>Hypocreales</taxon>
        <taxon>Ophiocordycipitaceae</taxon>
        <taxon>Ophiocordyceps</taxon>
    </lineage>
</organism>
<dbReference type="AlphaFoldDB" id="A0A2C5Z6B7"/>
<comment type="caution">
    <text evidence="2">The sequence shown here is derived from an EMBL/GenBank/DDBJ whole genome shotgun (WGS) entry which is preliminary data.</text>
</comment>
<protein>
    <submittedName>
        <fullName evidence="2">Uncharacterized protein</fullName>
    </submittedName>
</protein>
<evidence type="ECO:0000313" key="2">
    <source>
        <dbReference type="EMBL" id="PHH75546.1"/>
    </source>
</evidence>
<proteinExistence type="predicted"/>
<evidence type="ECO:0000313" key="3">
    <source>
        <dbReference type="Proteomes" id="UP000226431"/>
    </source>
</evidence>
<dbReference type="EMBL" id="NJES01000210">
    <property type="protein sequence ID" value="PHH75546.1"/>
    <property type="molecule type" value="Genomic_DNA"/>
</dbReference>
<evidence type="ECO:0000256" key="1">
    <source>
        <dbReference type="SAM" id="MobiDB-lite"/>
    </source>
</evidence>
<gene>
    <name evidence="2" type="ORF">CDD80_2301</name>
</gene>
<accession>A0A2C5Z6B7</accession>